<feature type="chain" id="PRO_5014982934" evidence="11">
    <location>
        <begin position="31"/>
        <end position="435"/>
    </location>
</feature>
<feature type="active site" description="Proton acceptor" evidence="7">
    <location>
        <position position="138"/>
    </location>
</feature>
<evidence type="ECO:0000313" key="14">
    <source>
        <dbReference type="Proteomes" id="UP000235682"/>
    </source>
</evidence>
<dbReference type="EMBL" id="PNHE01000001">
    <property type="protein sequence ID" value="PMC59183.1"/>
    <property type="molecule type" value="Genomic_DNA"/>
</dbReference>
<dbReference type="GO" id="GO:0009002">
    <property type="term" value="F:serine-type D-Ala-D-Ala carboxypeptidase activity"/>
    <property type="evidence" value="ECO:0007669"/>
    <property type="project" value="InterPro"/>
</dbReference>
<dbReference type="PRINTS" id="PR00725">
    <property type="entry name" value="DADACBPTASE1"/>
</dbReference>
<gene>
    <name evidence="13" type="ORF">CJ205_00315</name>
</gene>
<evidence type="ECO:0000256" key="8">
    <source>
        <dbReference type="PIRSR" id="PIRSR618044-2"/>
    </source>
</evidence>
<evidence type="ECO:0000256" key="1">
    <source>
        <dbReference type="ARBA" id="ARBA00007164"/>
    </source>
</evidence>
<dbReference type="InterPro" id="IPR018044">
    <property type="entry name" value="Peptidase_S11"/>
</dbReference>
<feature type="signal peptide" evidence="11">
    <location>
        <begin position="1"/>
        <end position="30"/>
    </location>
</feature>
<dbReference type="AlphaFoldDB" id="A0A2N6SQ33"/>
<evidence type="ECO:0000256" key="5">
    <source>
        <dbReference type="ARBA" id="ARBA00022984"/>
    </source>
</evidence>
<keyword evidence="2 11" id="KW-0732">Signal</keyword>
<accession>A0A2N6SQ33</accession>
<dbReference type="Pfam" id="PF00768">
    <property type="entry name" value="Peptidase_S11"/>
    <property type="match status" value="1"/>
</dbReference>
<keyword evidence="13" id="KW-0121">Carboxypeptidase</keyword>
<keyword evidence="13" id="KW-0645">Protease</keyword>
<feature type="region of interest" description="Disordered" evidence="10">
    <location>
        <begin position="32"/>
        <end position="78"/>
    </location>
</feature>
<evidence type="ECO:0000313" key="13">
    <source>
        <dbReference type="EMBL" id="PMC59183.1"/>
    </source>
</evidence>
<feature type="active site" evidence="7">
    <location>
        <position position="200"/>
    </location>
</feature>
<comment type="similarity">
    <text evidence="1 9">Belongs to the peptidase S11 family.</text>
</comment>
<evidence type="ECO:0000256" key="10">
    <source>
        <dbReference type="SAM" id="MobiDB-lite"/>
    </source>
</evidence>
<dbReference type="Proteomes" id="UP000235682">
    <property type="component" value="Unassembled WGS sequence"/>
</dbReference>
<dbReference type="RefSeq" id="WP_102227560.1">
    <property type="nucleotide sequence ID" value="NZ_PNFY01000009.1"/>
</dbReference>
<keyword evidence="4" id="KW-0133">Cell shape</keyword>
<evidence type="ECO:0000256" key="3">
    <source>
        <dbReference type="ARBA" id="ARBA00022801"/>
    </source>
</evidence>
<dbReference type="STRING" id="84521.SAMN04487994_100222"/>
<feature type="binding site" evidence="8">
    <location>
        <position position="325"/>
    </location>
    <ligand>
        <name>substrate</name>
    </ligand>
</feature>
<evidence type="ECO:0000259" key="12">
    <source>
        <dbReference type="Pfam" id="PF00768"/>
    </source>
</evidence>
<dbReference type="GO" id="GO:0006508">
    <property type="term" value="P:proteolysis"/>
    <property type="evidence" value="ECO:0007669"/>
    <property type="project" value="InterPro"/>
</dbReference>
<keyword evidence="6" id="KW-0961">Cell wall biogenesis/degradation</keyword>
<sequence length="435" mass="49084">MQYRKLSRIFLTSLLAAQTFMTTLPMVTFAEDEAEQTEEVEHTEEITQETEQAQEVEQAESHEEDESLPSGYTKTPDLSKEVITDVENDVFQMPSDFPQDLATLPLDTRSHIVVDTETGKVLLERDANTPYPIASMTKVLAMYLIYEAIDNGKLSLDQKITPNDEIVETITQDPELSNVGLEKGVAYPVEDLMHAIMIASANDATSAVMWEIYGSEQEASKAMQEKLDEWGLNGQIFSVSGAPNENLPESMWLEGSTADDQNTLSARDVALMSYYTVRDYPQILDITKKDEYTFMKDTDYEEVLPTNNRLLEGYDFGRPGVTGLKSGYTDQAGKNFVATSNEDGHPIIAVAMGVFGEELSTYEEIATMLNGIERNSEVYNMDLPVFWKKTQAELEEEKQQEAEKIIEEEITNGEPVENNRDSSLTNFMRRIFNFF</sequence>
<protein>
    <submittedName>
        <fullName evidence="13">D-alanyl-D-alanine carboxypeptidase</fullName>
    </submittedName>
</protein>
<reference evidence="13 14" key="1">
    <citation type="submission" date="2017-09" db="EMBL/GenBank/DDBJ databases">
        <title>Bacterial strain isolated from the female urinary microbiota.</title>
        <authorList>
            <person name="Thomas-White K."/>
            <person name="Kumar N."/>
            <person name="Forster S."/>
            <person name="Putonti C."/>
            <person name="Lawley T."/>
            <person name="Wolfe A.J."/>
        </authorList>
    </citation>
    <scope>NUCLEOTIDE SEQUENCE [LARGE SCALE GENOMIC DNA]</scope>
    <source>
        <strain evidence="13 14">UMB0852</strain>
    </source>
</reference>
<evidence type="ECO:0000256" key="11">
    <source>
        <dbReference type="SAM" id="SignalP"/>
    </source>
</evidence>
<keyword evidence="3" id="KW-0378">Hydrolase</keyword>
<evidence type="ECO:0000256" key="6">
    <source>
        <dbReference type="ARBA" id="ARBA00023316"/>
    </source>
</evidence>
<organism evidence="13 14">
    <name type="scientific">Dolosicoccus paucivorans</name>
    <dbReference type="NCBI Taxonomy" id="84521"/>
    <lineage>
        <taxon>Bacteria</taxon>
        <taxon>Bacillati</taxon>
        <taxon>Bacillota</taxon>
        <taxon>Bacilli</taxon>
        <taxon>Lactobacillales</taxon>
        <taxon>Aerococcaceae</taxon>
        <taxon>Dolosicoccus</taxon>
    </lineage>
</organism>
<evidence type="ECO:0000256" key="4">
    <source>
        <dbReference type="ARBA" id="ARBA00022960"/>
    </source>
</evidence>
<evidence type="ECO:0000256" key="2">
    <source>
        <dbReference type="ARBA" id="ARBA00022729"/>
    </source>
</evidence>
<dbReference type="OrthoDB" id="9791132at2"/>
<proteinExistence type="inferred from homology"/>
<dbReference type="InterPro" id="IPR012338">
    <property type="entry name" value="Beta-lactam/transpept-like"/>
</dbReference>
<keyword evidence="5" id="KW-0573">Peptidoglycan synthesis</keyword>
<dbReference type="SUPFAM" id="SSF56601">
    <property type="entry name" value="beta-lactamase/transpeptidase-like"/>
    <property type="match status" value="1"/>
</dbReference>
<dbReference type="InterPro" id="IPR001967">
    <property type="entry name" value="Peptidase_S11_N"/>
</dbReference>
<evidence type="ECO:0000256" key="9">
    <source>
        <dbReference type="RuleBase" id="RU004016"/>
    </source>
</evidence>
<name>A0A2N6SQ33_9LACT</name>
<dbReference type="GO" id="GO:0009252">
    <property type="term" value="P:peptidoglycan biosynthetic process"/>
    <property type="evidence" value="ECO:0007669"/>
    <property type="project" value="UniProtKB-KW"/>
</dbReference>
<dbReference type="PANTHER" id="PTHR21581:SF11">
    <property type="entry name" value="D-ALANYL-D-ALANINE CARBOXYPEPTIDASE DACA"/>
    <property type="match status" value="1"/>
</dbReference>
<dbReference type="Gene3D" id="3.40.710.10">
    <property type="entry name" value="DD-peptidase/beta-lactamase superfamily"/>
    <property type="match status" value="1"/>
</dbReference>
<dbReference type="PANTHER" id="PTHR21581">
    <property type="entry name" value="D-ALANYL-D-ALANINE CARBOXYPEPTIDASE"/>
    <property type="match status" value="1"/>
</dbReference>
<evidence type="ECO:0000256" key="7">
    <source>
        <dbReference type="PIRSR" id="PIRSR618044-1"/>
    </source>
</evidence>
<dbReference type="GO" id="GO:0008360">
    <property type="term" value="P:regulation of cell shape"/>
    <property type="evidence" value="ECO:0007669"/>
    <property type="project" value="UniProtKB-KW"/>
</dbReference>
<dbReference type="GO" id="GO:0071555">
    <property type="term" value="P:cell wall organization"/>
    <property type="evidence" value="ECO:0007669"/>
    <property type="project" value="UniProtKB-KW"/>
</dbReference>
<feature type="active site" description="Acyl-ester intermediate" evidence="7">
    <location>
        <position position="135"/>
    </location>
</feature>
<comment type="caution">
    <text evidence="13">The sequence shown here is derived from an EMBL/GenBank/DDBJ whole genome shotgun (WGS) entry which is preliminary data.</text>
</comment>
<keyword evidence="14" id="KW-1185">Reference proteome</keyword>
<feature type="compositionally biased region" description="Acidic residues" evidence="10">
    <location>
        <begin position="46"/>
        <end position="67"/>
    </location>
</feature>
<feature type="domain" description="Peptidase S11 D-alanyl-D-alanine carboxypeptidase A N-terminal" evidence="12">
    <location>
        <begin position="106"/>
        <end position="355"/>
    </location>
</feature>